<feature type="transmembrane region" description="Helical" evidence="6">
    <location>
        <begin position="558"/>
        <end position="578"/>
    </location>
</feature>
<feature type="transmembrane region" description="Helical" evidence="6">
    <location>
        <begin position="822"/>
        <end position="845"/>
    </location>
</feature>
<evidence type="ECO:0000256" key="1">
    <source>
        <dbReference type="ARBA" id="ARBA00004651"/>
    </source>
</evidence>
<organism evidence="8 9">
    <name type="scientific">Pallidibacillus pasinlerensis</name>
    <dbReference type="NCBI Taxonomy" id="2703818"/>
    <lineage>
        <taxon>Bacteria</taxon>
        <taxon>Bacillati</taxon>
        <taxon>Bacillota</taxon>
        <taxon>Bacilli</taxon>
        <taxon>Bacillales</taxon>
        <taxon>Bacillaceae</taxon>
        <taxon>Pallidibacillus</taxon>
    </lineage>
</organism>
<reference evidence="8 9" key="1">
    <citation type="submission" date="2020-01" db="EMBL/GenBank/DDBJ databases">
        <title>A novel Bacillus sp. from Pasinler.</title>
        <authorList>
            <person name="Adiguzel A."/>
            <person name="Ay H."/>
            <person name="Baltaci M.O."/>
        </authorList>
    </citation>
    <scope>NUCLEOTIDE SEQUENCE [LARGE SCALE GENOMIC DNA]</scope>
    <source>
        <strain evidence="8 9">P1</strain>
    </source>
</reference>
<feature type="transmembrane region" description="Helical" evidence="6">
    <location>
        <begin position="701"/>
        <end position="721"/>
    </location>
</feature>
<keyword evidence="2" id="KW-1003">Cell membrane</keyword>
<name>A0ABX0A4Z5_9BACI</name>
<feature type="transmembrane region" description="Helical" evidence="6">
    <location>
        <begin position="14"/>
        <end position="34"/>
    </location>
</feature>
<feature type="domain" description="ABC3 transporter permease C-terminal" evidence="7">
    <location>
        <begin position="750"/>
        <end position="845"/>
    </location>
</feature>
<dbReference type="InterPro" id="IPR003838">
    <property type="entry name" value="ABC3_permease_C"/>
</dbReference>
<feature type="domain" description="ABC3 transporter permease C-terminal" evidence="7">
    <location>
        <begin position="564"/>
        <end position="660"/>
    </location>
</feature>
<comment type="subcellular location">
    <subcellularLocation>
        <location evidence="1">Cell membrane</location>
        <topology evidence="1">Multi-pass membrane protein</topology>
    </subcellularLocation>
</comment>
<sequence>MDKLYLKKIIRQKLYSFLFILAIIIIFIMEPLTFSSIQNIHQKVESDVTHYARGSYDLLVRTQEGKHPLEDQLGMVPENYIGFGHGGISIEQWETIKKREDIEIAAPVASLGYFASVKNNVVIESLDNENNRYMLQYYTTDGINDYAIGTEYSCFQLKLPTGEKEYAINHEDLLNECTEETVGFPLATTYHLLVAIDPDEEEKLTNISFAPINSEAPKIGWGQDIANLFPNATTIPIIEILNSRSALKANLQVESLELTDNEVENFRKDYGIGNESSEYLTKFIHLFGTEEYRHFVQNLEEVKGIVKVDRQLDFTDLINPFIQNMDGIYIDKDGNINTLTELGIPISVNYQPTSVYYRAGYLDYLYKDGHLSLKKLGEENGVPIYRDIEKVGVRIDEALVNEELKDSVTWVLDPVDSLEIWDKENQLASSPLGIYQYDPVTYISEDTGESIQLKATVTPGSFVSSPAEGVTNIQSAELIKGEKPIDAIRVKVAGITEYTNEAAEKIEKVAKEIEEMGLDVTIIAGASPQKVVVDVEGIGKVEESWTTLGAAGSIVSEWNLTNGILAIFFLIVILSYLVNRMQFWEVHSEKEILMMYQLGWEKKHINNLYQKEMIFLILIAAIISSPLIWMIKKFNDFDNYLYILYGITILVTCLIVFFFIRMKINKMNQSKKVIPNKNVNKKISLVWKNLAFFKKHIRPSFIQALFVSFLSSFVYISLSSTMEQTSITLLGEFVNLETNRLSLILTANTYILSIITLVESLVSLLKIRENEINTFRSIGWNQKHIFTLYLKEVAIWSGIAIAIGSVGSIGMYSVFYPILTKGILVILLSFVGLYSVVLIVASIVIHYQLTKRLDKHVSKGVSSKLNSSKEMDLPK</sequence>
<feature type="transmembrane region" description="Helical" evidence="6">
    <location>
        <begin position="643"/>
        <end position="662"/>
    </location>
</feature>
<dbReference type="RefSeq" id="WP_161921345.1">
    <property type="nucleotide sequence ID" value="NZ_JAACYS010000064.1"/>
</dbReference>
<keyword evidence="9" id="KW-1185">Reference proteome</keyword>
<feature type="transmembrane region" description="Helical" evidence="6">
    <location>
        <begin position="613"/>
        <end position="631"/>
    </location>
</feature>
<keyword evidence="5 6" id="KW-0472">Membrane</keyword>
<keyword evidence="4 6" id="KW-1133">Transmembrane helix</keyword>
<evidence type="ECO:0000259" key="7">
    <source>
        <dbReference type="Pfam" id="PF02687"/>
    </source>
</evidence>
<gene>
    <name evidence="8" type="ORF">GW534_12425</name>
</gene>
<evidence type="ECO:0000256" key="4">
    <source>
        <dbReference type="ARBA" id="ARBA00022989"/>
    </source>
</evidence>
<evidence type="ECO:0000313" key="8">
    <source>
        <dbReference type="EMBL" id="NCU18513.1"/>
    </source>
</evidence>
<dbReference type="Proteomes" id="UP000743899">
    <property type="component" value="Unassembled WGS sequence"/>
</dbReference>
<evidence type="ECO:0000313" key="9">
    <source>
        <dbReference type="Proteomes" id="UP000743899"/>
    </source>
</evidence>
<protein>
    <recommendedName>
        <fullName evidence="7">ABC3 transporter permease C-terminal domain-containing protein</fullName>
    </recommendedName>
</protein>
<dbReference type="EMBL" id="JAACYS010000064">
    <property type="protein sequence ID" value="NCU18513.1"/>
    <property type="molecule type" value="Genomic_DNA"/>
</dbReference>
<evidence type="ECO:0000256" key="5">
    <source>
        <dbReference type="ARBA" id="ARBA00023136"/>
    </source>
</evidence>
<evidence type="ECO:0000256" key="3">
    <source>
        <dbReference type="ARBA" id="ARBA00022692"/>
    </source>
</evidence>
<proteinExistence type="predicted"/>
<accession>A0ABX0A4Z5</accession>
<evidence type="ECO:0000256" key="2">
    <source>
        <dbReference type="ARBA" id="ARBA00022475"/>
    </source>
</evidence>
<comment type="caution">
    <text evidence="8">The sequence shown here is derived from an EMBL/GenBank/DDBJ whole genome shotgun (WGS) entry which is preliminary data.</text>
</comment>
<feature type="transmembrane region" description="Helical" evidence="6">
    <location>
        <begin position="793"/>
        <end position="816"/>
    </location>
</feature>
<feature type="transmembrane region" description="Helical" evidence="6">
    <location>
        <begin position="741"/>
        <end position="765"/>
    </location>
</feature>
<keyword evidence="3 6" id="KW-0812">Transmembrane</keyword>
<dbReference type="Pfam" id="PF02687">
    <property type="entry name" value="FtsX"/>
    <property type="match status" value="2"/>
</dbReference>
<evidence type="ECO:0000256" key="6">
    <source>
        <dbReference type="SAM" id="Phobius"/>
    </source>
</evidence>